<comment type="caution">
    <text evidence="2">The sequence shown here is derived from an EMBL/GenBank/DDBJ whole genome shotgun (WGS) entry which is preliminary data.</text>
</comment>
<keyword evidence="3" id="KW-1185">Reference proteome</keyword>
<accession>A0AAW1HHE5</accession>
<feature type="region of interest" description="Disordered" evidence="1">
    <location>
        <begin position="57"/>
        <end position="101"/>
    </location>
</feature>
<dbReference type="Proteomes" id="UP001443914">
    <property type="component" value="Unassembled WGS sequence"/>
</dbReference>
<evidence type="ECO:0000313" key="2">
    <source>
        <dbReference type="EMBL" id="KAK9675838.1"/>
    </source>
</evidence>
<proteinExistence type="predicted"/>
<reference evidence="2" key="1">
    <citation type="submission" date="2024-03" db="EMBL/GenBank/DDBJ databases">
        <title>WGS assembly of Saponaria officinalis var. Norfolk2.</title>
        <authorList>
            <person name="Jenkins J."/>
            <person name="Shu S."/>
            <person name="Grimwood J."/>
            <person name="Barry K."/>
            <person name="Goodstein D."/>
            <person name="Schmutz J."/>
            <person name="Leebens-Mack J."/>
            <person name="Osbourn A."/>
        </authorList>
    </citation>
    <scope>NUCLEOTIDE SEQUENCE [LARGE SCALE GENOMIC DNA]</scope>
    <source>
        <strain evidence="2">JIC</strain>
    </source>
</reference>
<dbReference type="AlphaFoldDB" id="A0AAW1HHE5"/>
<organism evidence="2 3">
    <name type="scientific">Saponaria officinalis</name>
    <name type="common">Common soapwort</name>
    <name type="synonym">Lychnis saponaria</name>
    <dbReference type="NCBI Taxonomy" id="3572"/>
    <lineage>
        <taxon>Eukaryota</taxon>
        <taxon>Viridiplantae</taxon>
        <taxon>Streptophyta</taxon>
        <taxon>Embryophyta</taxon>
        <taxon>Tracheophyta</taxon>
        <taxon>Spermatophyta</taxon>
        <taxon>Magnoliopsida</taxon>
        <taxon>eudicotyledons</taxon>
        <taxon>Gunneridae</taxon>
        <taxon>Pentapetalae</taxon>
        <taxon>Caryophyllales</taxon>
        <taxon>Caryophyllaceae</taxon>
        <taxon>Caryophylleae</taxon>
        <taxon>Saponaria</taxon>
    </lineage>
</organism>
<evidence type="ECO:0000313" key="3">
    <source>
        <dbReference type="Proteomes" id="UP001443914"/>
    </source>
</evidence>
<gene>
    <name evidence="2" type="ORF">RND81_11G035100</name>
</gene>
<name>A0AAW1HHE5_SAPOF</name>
<feature type="compositionally biased region" description="Basic and acidic residues" evidence="1">
    <location>
        <begin position="57"/>
        <end position="80"/>
    </location>
</feature>
<evidence type="ECO:0000256" key="1">
    <source>
        <dbReference type="SAM" id="MobiDB-lite"/>
    </source>
</evidence>
<sequence>MCWSRRKYSVEGYEQNSYPKSTHHVLYSDVLSLTKDVEGSCSLDIEEMCYEFLKSRDVASETKSEKINENGGNEGKKSEPTTENGTVDGANVKSKSKKKRV</sequence>
<protein>
    <submittedName>
        <fullName evidence="2">Uncharacterized protein</fullName>
    </submittedName>
</protein>
<dbReference type="EMBL" id="JBDFQZ010000011">
    <property type="protein sequence ID" value="KAK9675838.1"/>
    <property type="molecule type" value="Genomic_DNA"/>
</dbReference>